<dbReference type="Gene3D" id="3.40.50.2300">
    <property type="match status" value="2"/>
</dbReference>
<evidence type="ECO:0000313" key="7">
    <source>
        <dbReference type="Proteomes" id="UP000198282"/>
    </source>
</evidence>
<dbReference type="SMART" id="SM00354">
    <property type="entry name" value="HTH_LACI"/>
    <property type="match status" value="1"/>
</dbReference>
<protein>
    <submittedName>
        <fullName evidence="6">Transcriptional regulator, LacI family</fullName>
    </submittedName>
</protein>
<name>A0A239KW73_9ACTN</name>
<dbReference type="Gene3D" id="1.10.260.40">
    <property type="entry name" value="lambda repressor-like DNA-binding domains"/>
    <property type="match status" value="1"/>
</dbReference>
<dbReference type="InterPro" id="IPR046335">
    <property type="entry name" value="LacI/GalR-like_sensor"/>
</dbReference>
<dbReference type="RefSeq" id="WP_089209980.1">
    <property type="nucleotide sequence ID" value="NZ_FZOD01000029.1"/>
</dbReference>
<dbReference type="CDD" id="cd01392">
    <property type="entry name" value="HTH_LacI"/>
    <property type="match status" value="1"/>
</dbReference>
<dbReference type="EMBL" id="FZOD01000029">
    <property type="protein sequence ID" value="SNT21888.1"/>
    <property type="molecule type" value="Genomic_DNA"/>
</dbReference>
<dbReference type="PANTHER" id="PTHR30146">
    <property type="entry name" value="LACI-RELATED TRANSCRIPTIONAL REPRESSOR"/>
    <property type="match status" value="1"/>
</dbReference>
<proteinExistence type="predicted"/>
<dbReference type="InterPro" id="IPR000843">
    <property type="entry name" value="HTH_LacI"/>
</dbReference>
<evidence type="ECO:0000256" key="3">
    <source>
        <dbReference type="ARBA" id="ARBA00023163"/>
    </source>
</evidence>
<keyword evidence="3" id="KW-0804">Transcription</keyword>
<gene>
    <name evidence="6" type="ORF">SAMN05216276_10298</name>
</gene>
<dbReference type="Pfam" id="PF13377">
    <property type="entry name" value="Peripla_BP_3"/>
    <property type="match status" value="1"/>
</dbReference>
<dbReference type="PANTHER" id="PTHR30146:SF109">
    <property type="entry name" value="HTH-TYPE TRANSCRIPTIONAL REGULATOR GALS"/>
    <property type="match status" value="1"/>
</dbReference>
<dbReference type="Pfam" id="PF00356">
    <property type="entry name" value="LacI"/>
    <property type="match status" value="1"/>
</dbReference>
<dbReference type="Proteomes" id="UP000198282">
    <property type="component" value="Unassembled WGS sequence"/>
</dbReference>
<evidence type="ECO:0000259" key="5">
    <source>
        <dbReference type="PROSITE" id="PS50932"/>
    </source>
</evidence>
<dbReference type="InterPro" id="IPR028082">
    <property type="entry name" value="Peripla_BP_I"/>
</dbReference>
<sequence>MAQKVTITDVARHAKVSRQTVSNVLNTPGLVREDTRRRVLEAVETLGYRASQAARQMRTGRSRLIATRIEPTRDDIDGTVYDRFLHGLTESAAEAGYRVLLYTADDDQSEIATIDDLLAAYEPDAFVLTDTHHGDVRTSWLAGRRLPFVTFGRPWGMPEGPSHPWVDVDGAAGTAAATRHLLDAGHRRIGFIGWPPGSGVGDDRRAGWARTLAAAGVDPAGLDRASDGGVAAGEALARDLLDADRPATALLCVSDSLALGALHAARSPGAGGRANGGAGMPIAVIGFDDTSAARAMGLTSLSQPLAEAAACCVALLARALDGAGVIGEANGGAFDEARSGAGLGAHGPVATPVGTETSRSPGSTMAPTAPGGPPAQVLLQPSLVVRRSA</sequence>
<dbReference type="AlphaFoldDB" id="A0A239KW73"/>
<dbReference type="InterPro" id="IPR010982">
    <property type="entry name" value="Lambda_DNA-bd_dom_sf"/>
</dbReference>
<feature type="domain" description="HTH lacI-type" evidence="5">
    <location>
        <begin position="5"/>
        <end position="59"/>
    </location>
</feature>
<evidence type="ECO:0000256" key="1">
    <source>
        <dbReference type="ARBA" id="ARBA00023015"/>
    </source>
</evidence>
<keyword evidence="2" id="KW-0238">DNA-binding</keyword>
<keyword evidence="1" id="KW-0805">Transcription regulation</keyword>
<keyword evidence="7" id="KW-1185">Reference proteome</keyword>
<dbReference type="SUPFAM" id="SSF53822">
    <property type="entry name" value="Periplasmic binding protein-like I"/>
    <property type="match status" value="1"/>
</dbReference>
<dbReference type="PROSITE" id="PS50932">
    <property type="entry name" value="HTH_LACI_2"/>
    <property type="match status" value="1"/>
</dbReference>
<evidence type="ECO:0000256" key="2">
    <source>
        <dbReference type="ARBA" id="ARBA00023125"/>
    </source>
</evidence>
<evidence type="ECO:0000256" key="4">
    <source>
        <dbReference type="SAM" id="MobiDB-lite"/>
    </source>
</evidence>
<accession>A0A239KW73</accession>
<dbReference type="PROSITE" id="PS00356">
    <property type="entry name" value="HTH_LACI_1"/>
    <property type="match status" value="1"/>
</dbReference>
<evidence type="ECO:0000313" key="6">
    <source>
        <dbReference type="EMBL" id="SNT21888.1"/>
    </source>
</evidence>
<dbReference type="GO" id="GO:0000976">
    <property type="term" value="F:transcription cis-regulatory region binding"/>
    <property type="evidence" value="ECO:0007669"/>
    <property type="project" value="TreeGrafter"/>
</dbReference>
<organism evidence="6 7">
    <name type="scientific">Streptosporangium subroseum</name>
    <dbReference type="NCBI Taxonomy" id="106412"/>
    <lineage>
        <taxon>Bacteria</taxon>
        <taxon>Bacillati</taxon>
        <taxon>Actinomycetota</taxon>
        <taxon>Actinomycetes</taxon>
        <taxon>Streptosporangiales</taxon>
        <taxon>Streptosporangiaceae</taxon>
        <taxon>Streptosporangium</taxon>
    </lineage>
</organism>
<reference evidence="6 7" key="1">
    <citation type="submission" date="2017-06" db="EMBL/GenBank/DDBJ databases">
        <authorList>
            <person name="Kim H.J."/>
            <person name="Triplett B.A."/>
        </authorList>
    </citation>
    <scope>NUCLEOTIDE SEQUENCE [LARGE SCALE GENOMIC DNA]</scope>
    <source>
        <strain evidence="6 7">CGMCC 4.2132</strain>
    </source>
</reference>
<dbReference type="OrthoDB" id="3430936at2"/>
<dbReference type="SUPFAM" id="SSF47413">
    <property type="entry name" value="lambda repressor-like DNA-binding domains"/>
    <property type="match status" value="1"/>
</dbReference>
<dbReference type="GO" id="GO:0003700">
    <property type="term" value="F:DNA-binding transcription factor activity"/>
    <property type="evidence" value="ECO:0007669"/>
    <property type="project" value="TreeGrafter"/>
</dbReference>
<feature type="region of interest" description="Disordered" evidence="4">
    <location>
        <begin position="345"/>
        <end position="389"/>
    </location>
</feature>